<dbReference type="RefSeq" id="WP_007047099.1">
    <property type="nucleotide sequence ID" value="NZ_GG704769.1"/>
</dbReference>
<gene>
    <name evidence="2" type="ORF">SUBVAR_05719</name>
</gene>
<comment type="caution">
    <text evidence="2">The sequence shown here is derived from an EMBL/GenBank/DDBJ whole genome shotgun (WGS) entry which is preliminary data.</text>
</comment>
<dbReference type="EMBL" id="ACBY02000023">
    <property type="protein sequence ID" value="EFB75939.1"/>
    <property type="molecule type" value="Genomic_DNA"/>
</dbReference>
<feature type="chain" id="PRO_5039096201" evidence="1">
    <location>
        <begin position="23"/>
        <end position="380"/>
    </location>
</feature>
<accession>D1PN04</accession>
<evidence type="ECO:0000256" key="1">
    <source>
        <dbReference type="SAM" id="SignalP"/>
    </source>
</evidence>
<organism evidence="2 3">
    <name type="scientific">Subdoligranulum variabile DSM 15176</name>
    <dbReference type="NCBI Taxonomy" id="411471"/>
    <lineage>
        <taxon>Bacteria</taxon>
        <taxon>Bacillati</taxon>
        <taxon>Bacillota</taxon>
        <taxon>Clostridia</taxon>
        <taxon>Eubacteriales</taxon>
        <taxon>Oscillospiraceae</taxon>
        <taxon>Subdoligranulum</taxon>
    </lineage>
</organism>
<feature type="signal peptide" evidence="1">
    <location>
        <begin position="1"/>
        <end position="22"/>
    </location>
</feature>
<reference evidence="2" key="1">
    <citation type="submission" date="2009-12" db="EMBL/GenBank/DDBJ databases">
        <authorList>
            <person name="Weinstock G."/>
            <person name="Sodergren E."/>
            <person name="Clifton S."/>
            <person name="Fulton L."/>
            <person name="Fulton B."/>
            <person name="Courtney L."/>
            <person name="Fronick C."/>
            <person name="Harrison M."/>
            <person name="Strong C."/>
            <person name="Farmer C."/>
            <person name="Delahaunty K."/>
            <person name="Markovic C."/>
            <person name="Hall O."/>
            <person name="Minx P."/>
            <person name="Tomlinson C."/>
            <person name="Mitreva M."/>
            <person name="Nelson J."/>
            <person name="Hou S."/>
            <person name="Wollam A."/>
            <person name="Pepin K.H."/>
            <person name="Johnson M."/>
            <person name="Bhonagiri V."/>
            <person name="Nash W.E."/>
            <person name="Warren W."/>
            <person name="Chinwalla A."/>
            <person name="Mardis E.R."/>
            <person name="Wilson R.K."/>
        </authorList>
    </citation>
    <scope>NUCLEOTIDE SEQUENCE [LARGE SCALE GENOMIC DNA]</scope>
    <source>
        <strain evidence="2">DSM 15176</strain>
    </source>
</reference>
<protein>
    <submittedName>
        <fullName evidence="2">Uncharacterized protein</fullName>
    </submittedName>
</protein>
<dbReference type="PROSITE" id="PS51257">
    <property type="entry name" value="PROKAR_LIPOPROTEIN"/>
    <property type="match status" value="1"/>
</dbReference>
<evidence type="ECO:0000313" key="2">
    <source>
        <dbReference type="EMBL" id="EFB75939.1"/>
    </source>
</evidence>
<sequence length="380" mass="41056">MRSIKTKLLSLGMAGSMLLTLAGCNLSTPSSVGTIGDVEIPAGVYLLAQYNAYNTASGLADLATGETANDVKAVLKAECTGTIGDEEVTATGSEYIEKLTMRAIEYYAAVETKFAELGATLEDAATSEVADNVDSMWESNGDLYEANGIGKSSLQAYLLNAQKASTIMDLIYGAQGTDPVSDEEYTDFVNNSCYYIESVQIPLVDYSTYTMADDTQKAQLEDLAEQCRQQLSEEANSQTTSTSALYEAVATYVPQAMELIGATMEDASQAVYYAGSQLYTPDDVANYGDDEYNNLTDPLDEAGMNQWTIIDLGTMLLVARRIDPFKTYTIAQLTSMYDLLTALKSDDLQNEFYADGAALPHALDEGAMKTYSASKIKKNV</sequence>
<dbReference type="STRING" id="411471.SUBVAR_05719"/>
<dbReference type="HOGENOM" id="CLU_727451_0_0_9"/>
<name>D1PN04_9FIRM</name>
<dbReference type="OrthoDB" id="1861970at2"/>
<dbReference type="eggNOG" id="ENOG5033447">
    <property type="taxonomic scope" value="Bacteria"/>
</dbReference>
<dbReference type="AlphaFoldDB" id="D1PN04"/>
<proteinExistence type="predicted"/>
<dbReference type="Proteomes" id="UP000003438">
    <property type="component" value="Unassembled WGS sequence"/>
</dbReference>
<keyword evidence="1" id="KW-0732">Signal</keyword>
<evidence type="ECO:0000313" key="3">
    <source>
        <dbReference type="Proteomes" id="UP000003438"/>
    </source>
</evidence>
<keyword evidence="3" id="KW-1185">Reference proteome</keyword>